<proteinExistence type="predicted"/>
<gene>
    <name evidence="1" type="ORF">PLOB_00047605</name>
</gene>
<comment type="caution">
    <text evidence="1">The sequence shown here is derived from an EMBL/GenBank/DDBJ whole genome shotgun (WGS) entry which is preliminary data.</text>
</comment>
<dbReference type="Gene3D" id="3.90.1600.10">
    <property type="entry name" value="Palm domain of DNA polymerase"/>
    <property type="match status" value="1"/>
</dbReference>
<dbReference type="EMBL" id="CALNXK010000089">
    <property type="protein sequence ID" value="CAH3150473.1"/>
    <property type="molecule type" value="Genomic_DNA"/>
</dbReference>
<dbReference type="Proteomes" id="UP001159405">
    <property type="component" value="Unassembled WGS sequence"/>
</dbReference>
<organism evidence="1 2">
    <name type="scientific">Porites lobata</name>
    <dbReference type="NCBI Taxonomy" id="104759"/>
    <lineage>
        <taxon>Eukaryota</taxon>
        <taxon>Metazoa</taxon>
        <taxon>Cnidaria</taxon>
        <taxon>Anthozoa</taxon>
        <taxon>Hexacorallia</taxon>
        <taxon>Scleractinia</taxon>
        <taxon>Fungiina</taxon>
        <taxon>Poritidae</taxon>
        <taxon>Porites</taxon>
    </lineage>
</organism>
<feature type="non-terminal residue" evidence="1">
    <location>
        <position position="241"/>
    </location>
</feature>
<sequence length="241" mass="27431">MGRIRHKRNSLNGEVKVPTPAQDYFVDGNAHPDQTVDEVYEAMQRKTLMLRAVGYTVIEKWGCEYKEDKKTNAELKSFLNNHEAIPPLQPRDGFFGGRTGATTFLWGKFGEHQNKPQTHVITSPHQLFNILDDPVYEISAVRICSEDVMELVTTMAQEKCESSFKANVFIAAFTTSHARLKLYSALDTLKERVLYYDTDSVIYRWKPGQEKLPLGRYLGQFRDEIGGDPIVEFVSGGAKNY</sequence>
<protein>
    <recommendedName>
        <fullName evidence="3">DNA-directed DNA polymerase</fullName>
    </recommendedName>
</protein>
<dbReference type="PANTHER" id="PTHR33568:SF3">
    <property type="entry name" value="DNA-DIRECTED DNA POLYMERASE"/>
    <property type="match status" value="1"/>
</dbReference>
<evidence type="ECO:0000313" key="2">
    <source>
        <dbReference type="Proteomes" id="UP001159405"/>
    </source>
</evidence>
<accession>A0ABN8PTD2</accession>
<dbReference type="SUPFAM" id="SSF56672">
    <property type="entry name" value="DNA/RNA polymerases"/>
    <property type="match status" value="1"/>
</dbReference>
<name>A0ABN8PTD2_9CNID</name>
<dbReference type="PANTHER" id="PTHR33568">
    <property type="entry name" value="DNA POLYMERASE"/>
    <property type="match status" value="1"/>
</dbReference>
<dbReference type="InterPro" id="IPR023211">
    <property type="entry name" value="DNA_pol_palm_dom_sf"/>
</dbReference>
<reference evidence="1 2" key="1">
    <citation type="submission" date="2022-05" db="EMBL/GenBank/DDBJ databases">
        <authorList>
            <consortium name="Genoscope - CEA"/>
            <person name="William W."/>
        </authorList>
    </citation>
    <scope>NUCLEOTIDE SEQUENCE [LARGE SCALE GENOMIC DNA]</scope>
</reference>
<evidence type="ECO:0008006" key="3">
    <source>
        <dbReference type="Google" id="ProtNLM"/>
    </source>
</evidence>
<keyword evidence="2" id="KW-1185">Reference proteome</keyword>
<evidence type="ECO:0000313" key="1">
    <source>
        <dbReference type="EMBL" id="CAH3150473.1"/>
    </source>
</evidence>
<dbReference type="InterPro" id="IPR043502">
    <property type="entry name" value="DNA/RNA_pol_sf"/>
</dbReference>